<gene>
    <name evidence="2" type="ORF">JZ751_007535</name>
</gene>
<reference evidence="2" key="1">
    <citation type="thesis" date="2021" institute="BYU ScholarsArchive" country="Provo, UT, USA">
        <title>Applications of and Algorithms for Genome Assembly and Genomic Analyses with an Emphasis on Marine Teleosts.</title>
        <authorList>
            <person name="Pickett B.D."/>
        </authorList>
    </citation>
    <scope>NUCLEOTIDE SEQUENCE</scope>
    <source>
        <strain evidence="2">HI-2016</strain>
    </source>
</reference>
<protein>
    <submittedName>
        <fullName evidence="2">Uncharacterized protein</fullName>
    </submittedName>
</protein>
<keyword evidence="3" id="KW-1185">Reference proteome</keyword>
<evidence type="ECO:0000313" key="2">
    <source>
        <dbReference type="EMBL" id="KAG9334536.1"/>
    </source>
</evidence>
<feature type="compositionally biased region" description="Basic and acidic residues" evidence="1">
    <location>
        <begin position="1"/>
        <end position="13"/>
    </location>
</feature>
<evidence type="ECO:0000313" key="3">
    <source>
        <dbReference type="Proteomes" id="UP000824540"/>
    </source>
</evidence>
<sequence>MEKAQEKQKEHNRIKTRKGTKRFLIFPGMEVLKRNERKRGRPGMKIDPDNRTTKYRWRPWMGASVKPLRIGSQSDCPSEEAVRLTPPDSFRPTEVSLQDSDVVITGVQPGQPASLTSRVVDFRAMVLRTDTLLDDCAIDHAQALLKAKYPHVGKTVRLQWPDVQVQEGGSDCGLFAIANSLTLQS</sequence>
<dbReference type="EMBL" id="JAFBMS010000146">
    <property type="protein sequence ID" value="KAG9334536.1"/>
    <property type="molecule type" value="Genomic_DNA"/>
</dbReference>
<accession>A0A8T2N3P1</accession>
<proteinExistence type="predicted"/>
<feature type="region of interest" description="Disordered" evidence="1">
    <location>
        <begin position="71"/>
        <end position="90"/>
    </location>
</feature>
<dbReference type="OrthoDB" id="8187670at2759"/>
<dbReference type="Proteomes" id="UP000824540">
    <property type="component" value="Unassembled WGS sequence"/>
</dbReference>
<evidence type="ECO:0000256" key="1">
    <source>
        <dbReference type="SAM" id="MobiDB-lite"/>
    </source>
</evidence>
<comment type="caution">
    <text evidence="2">The sequence shown here is derived from an EMBL/GenBank/DDBJ whole genome shotgun (WGS) entry which is preliminary data.</text>
</comment>
<dbReference type="AlphaFoldDB" id="A0A8T2N3P1"/>
<feature type="region of interest" description="Disordered" evidence="1">
    <location>
        <begin position="1"/>
        <end position="20"/>
    </location>
</feature>
<name>A0A8T2N3P1_9TELE</name>
<organism evidence="2 3">
    <name type="scientific">Albula glossodonta</name>
    <name type="common">roundjaw bonefish</name>
    <dbReference type="NCBI Taxonomy" id="121402"/>
    <lineage>
        <taxon>Eukaryota</taxon>
        <taxon>Metazoa</taxon>
        <taxon>Chordata</taxon>
        <taxon>Craniata</taxon>
        <taxon>Vertebrata</taxon>
        <taxon>Euteleostomi</taxon>
        <taxon>Actinopterygii</taxon>
        <taxon>Neopterygii</taxon>
        <taxon>Teleostei</taxon>
        <taxon>Albuliformes</taxon>
        <taxon>Albulidae</taxon>
        <taxon>Albula</taxon>
    </lineage>
</organism>